<dbReference type="SUPFAM" id="SSF110296">
    <property type="entry name" value="Oligoxyloglucan reducing end-specific cellobiohydrolase"/>
    <property type="match status" value="1"/>
</dbReference>
<feature type="chain" id="PRO_5001464775" description="Lipoprotein" evidence="2">
    <location>
        <begin position="21"/>
        <end position="274"/>
    </location>
</feature>
<evidence type="ECO:0008006" key="5">
    <source>
        <dbReference type="Google" id="ProtNLM"/>
    </source>
</evidence>
<dbReference type="PATRIC" id="fig|1341156.4.peg.495"/>
<gene>
    <name evidence="3" type="ORF">RASY3_03880</name>
</gene>
<dbReference type="OrthoDB" id="1819755at2"/>
<feature type="signal peptide" evidence="2">
    <location>
        <begin position="1"/>
        <end position="20"/>
    </location>
</feature>
<evidence type="ECO:0000313" key="3">
    <source>
        <dbReference type="EMBL" id="EXM41084.1"/>
    </source>
</evidence>
<organism evidence="3 4">
    <name type="scientific">Ruminococcus albus SY3</name>
    <dbReference type="NCBI Taxonomy" id="1341156"/>
    <lineage>
        <taxon>Bacteria</taxon>
        <taxon>Bacillati</taxon>
        <taxon>Bacillota</taxon>
        <taxon>Clostridia</taxon>
        <taxon>Eubacteriales</taxon>
        <taxon>Oscillospiraceae</taxon>
        <taxon>Ruminococcus</taxon>
    </lineage>
</organism>
<comment type="caution">
    <text evidence="3">The sequence shown here is derived from an EMBL/GenBank/DDBJ whole genome shotgun (WGS) entry which is preliminary data.</text>
</comment>
<evidence type="ECO:0000313" key="4">
    <source>
        <dbReference type="Proteomes" id="UP000021369"/>
    </source>
</evidence>
<dbReference type="RefSeq" id="WP_037285203.1">
    <property type="nucleotide sequence ID" value="NZ_JEOB01000001.1"/>
</dbReference>
<dbReference type="EMBL" id="JEOB01000001">
    <property type="protein sequence ID" value="EXM41084.1"/>
    <property type="molecule type" value="Genomic_DNA"/>
</dbReference>
<proteinExistence type="predicted"/>
<accession>A0A011UKD5</accession>
<dbReference type="Proteomes" id="UP000021369">
    <property type="component" value="Unassembled WGS sequence"/>
</dbReference>
<keyword evidence="4" id="KW-1185">Reference proteome</keyword>
<feature type="region of interest" description="Disordered" evidence="1">
    <location>
        <begin position="20"/>
        <end position="92"/>
    </location>
</feature>
<reference evidence="3 4" key="1">
    <citation type="submission" date="2013-06" db="EMBL/GenBank/DDBJ databases">
        <title>Rumen cellulosomics: divergent fiber-degrading strategies revealed by comparative genome-wide analysis of six Ruminococcal strains.</title>
        <authorList>
            <person name="Dassa B."/>
            <person name="Borovok I."/>
            <person name="Lamed R."/>
            <person name="Flint H."/>
            <person name="Yeoman C.J."/>
            <person name="White B."/>
            <person name="Bayer E.A."/>
        </authorList>
    </citation>
    <scope>NUCLEOTIDE SEQUENCE [LARGE SCALE GENOMIC DNA]</scope>
    <source>
        <strain evidence="3 4">SY3</strain>
    </source>
</reference>
<dbReference type="PROSITE" id="PS51257">
    <property type="entry name" value="PROKAR_LIPOPROTEIN"/>
    <property type="match status" value="1"/>
</dbReference>
<dbReference type="AlphaFoldDB" id="A0A011UKD5"/>
<feature type="compositionally biased region" description="Acidic residues" evidence="1">
    <location>
        <begin position="45"/>
        <end position="72"/>
    </location>
</feature>
<evidence type="ECO:0000256" key="2">
    <source>
        <dbReference type="SAM" id="SignalP"/>
    </source>
</evidence>
<protein>
    <recommendedName>
        <fullName evidence="5">Lipoprotein</fullName>
    </recommendedName>
</protein>
<name>A0A011UKD5_RUMAL</name>
<keyword evidence="2" id="KW-0732">Signal</keyword>
<evidence type="ECO:0000256" key="1">
    <source>
        <dbReference type="SAM" id="MobiDB-lite"/>
    </source>
</evidence>
<sequence>MKKKILTALILSAMMTASFASCGNTKDNDSSKADTNSIASADSVVTDEEDTTAEEEKEEEPTAEEDSSAADDDSSKSDDSAPEDTEPEISQHESDIASIAAYTFESGNSFSDLNKMGLANAYENGKAYAIVPLEGGAAAGSVYYGVFNSTDGGANWLPCENYREANGTNTHIALDDGAILLISTGSARQETYPVVSYLYFDGIGIKAVELTDVLAKLELTDGTLLKDAENIGVEAAYSKGYKVDLTVTDYNSYETVYEGQFDFADAIETALNAQ</sequence>